<evidence type="ECO:0000256" key="1">
    <source>
        <dbReference type="ARBA" id="ARBA00023098"/>
    </source>
</evidence>
<evidence type="ECO:0000256" key="4">
    <source>
        <dbReference type="SAM" id="Phobius"/>
    </source>
</evidence>
<dbReference type="Proteomes" id="UP001295423">
    <property type="component" value="Unassembled WGS sequence"/>
</dbReference>
<gene>
    <name evidence="6" type="ORF">CYCCA115_LOCUS3759</name>
</gene>
<organism evidence="6 7">
    <name type="scientific">Cylindrotheca closterium</name>
    <dbReference type="NCBI Taxonomy" id="2856"/>
    <lineage>
        <taxon>Eukaryota</taxon>
        <taxon>Sar</taxon>
        <taxon>Stramenopiles</taxon>
        <taxon>Ochrophyta</taxon>
        <taxon>Bacillariophyta</taxon>
        <taxon>Bacillariophyceae</taxon>
        <taxon>Bacillariophycidae</taxon>
        <taxon>Bacillariales</taxon>
        <taxon>Bacillariaceae</taxon>
        <taxon>Cylindrotheca</taxon>
    </lineage>
</organism>
<keyword evidence="1 2" id="KW-0443">Lipid metabolism</keyword>
<feature type="short sequence motif" description="GXSXG" evidence="2">
    <location>
        <begin position="243"/>
        <end position="247"/>
    </location>
</feature>
<evidence type="ECO:0000256" key="3">
    <source>
        <dbReference type="SAM" id="MobiDB-lite"/>
    </source>
</evidence>
<feature type="region of interest" description="Disordered" evidence="3">
    <location>
        <begin position="1"/>
        <end position="53"/>
    </location>
</feature>
<keyword evidence="4" id="KW-0812">Transmembrane</keyword>
<protein>
    <recommendedName>
        <fullName evidence="5">PNPLA domain-containing protein</fullName>
    </recommendedName>
</protein>
<comment type="caution">
    <text evidence="6">The sequence shown here is derived from an EMBL/GenBank/DDBJ whole genome shotgun (WGS) entry which is preliminary data.</text>
</comment>
<keyword evidence="4" id="KW-0472">Membrane</keyword>
<keyword evidence="2" id="KW-0442">Lipid degradation</keyword>
<dbReference type="EMBL" id="CAKOGP040000335">
    <property type="protein sequence ID" value="CAJ1934419.1"/>
    <property type="molecule type" value="Genomic_DNA"/>
</dbReference>
<feature type="domain" description="PNPLA" evidence="5">
    <location>
        <begin position="203"/>
        <end position="379"/>
    </location>
</feature>
<dbReference type="PROSITE" id="PS51635">
    <property type="entry name" value="PNPLA"/>
    <property type="match status" value="1"/>
</dbReference>
<feature type="active site" description="Proton acceptor" evidence="2">
    <location>
        <position position="366"/>
    </location>
</feature>
<feature type="active site" description="Nucleophile" evidence="2">
    <location>
        <position position="245"/>
    </location>
</feature>
<comment type="caution">
    <text evidence="2">Lacks conserved residue(s) required for the propagation of feature annotation.</text>
</comment>
<dbReference type="InterPro" id="IPR016035">
    <property type="entry name" value="Acyl_Trfase/lysoPLipase"/>
</dbReference>
<evidence type="ECO:0000256" key="2">
    <source>
        <dbReference type="PROSITE-ProRule" id="PRU01161"/>
    </source>
</evidence>
<feature type="transmembrane region" description="Helical" evidence="4">
    <location>
        <begin position="142"/>
        <end position="162"/>
    </location>
</feature>
<proteinExistence type="predicted"/>
<keyword evidence="2" id="KW-0378">Hydrolase</keyword>
<keyword evidence="4" id="KW-1133">Transmembrane helix</keyword>
<reference evidence="6" key="1">
    <citation type="submission" date="2023-08" db="EMBL/GenBank/DDBJ databases">
        <authorList>
            <person name="Audoor S."/>
            <person name="Bilcke G."/>
        </authorList>
    </citation>
    <scope>NUCLEOTIDE SEQUENCE</scope>
</reference>
<dbReference type="SUPFAM" id="SSF52151">
    <property type="entry name" value="FabD/lysophospholipase-like"/>
    <property type="match status" value="1"/>
</dbReference>
<feature type="short sequence motif" description="DGA/G" evidence="2">
    <location>
        <begin position="366"/>
        <end position="368"/>
    </location>
</feature>
<sequence length="482" mass="52208">MAKSSKRSTKRPIESSTTTEPSPKKTRIPEKDDEIKRAENQSSSIQTNDEATNLVSAQSQIVKVAPSIYDNTEEQCDTDDSNEISELPPQIPQQKQVDDSTTIMQTDGTIHHPPTITRVMQPPPGLEMEFPTQSTADTRYRYFWAALFLALPFISIIGPSAFGSTKQIPNTTDHLIPPNHGLPVFRSSKTLRSFLLEQEGFHLGMAPAFFGYYGYFGALAAWDDELSNSSFPLLKQNIKSVAGASAGAMAAILLASGIPPKVAADFCSTISLGDFADPPGLLTVFRGDKFEEIMHNFMAAQNPNSSLQLQDSIIPVSVSGYDLLTLEGKLLTRGSMARAARASACFPVLFQPVGWVDKHETFLFVDGGLADYAGLNGLGAFGEETNGKKKRVVNIVVGDFQFGNVLGPSSMPKGVDASEVVSISIQGLPQCGPWAMERGPQAVTAARLAMVDALDLPMFQGKEEGHYELHIDASSYVPVVDR</sequence>
<dbReference type="Pfam" id="PF01734">
    <property type="entry name" value="Patatin"/>
    <property type="match status" value="1"/>
</dbReference>
<dbReference type="GO" id="GO:0016042">
    <property type="term" value="P:lipid catabolic process"/>
    <property type="evidence" value="ECO:0007669"/>
    <property type="project" value="UniProtKB-UniRule"/>
</dbReference>
<feature type="compositionally biased region" description="Basic residues" evidence="3">
    <location>
        <begin position="1"/>
        <end position="10"/>
    </location>
</feature>
<feature type="compositionally biased region" description="Acidic residues" evidence="3">
    <location>
        <begin position="72"/>
        <end position="83"/>
    </location>
</feature>
<accession>A0AAD2CGU3</accession>
<dbReference type="InterPro" id="IPR002641">
    <property type="entry name" value="PNPLA_dom"/>
</dbReference>
<name>A0AAD2CGU3_9STRA</name>
<feature type="compositionally biased region" description="Basic and acidic residues" evidence="3">
    <location>
        <begin position="27"/>
        <end position="39"/>
    </location>
</feature>
<feature type="compositionally biased region" description="Polar residues" evidence="3">
    <location>
        <begin position="40"/>
        <end position="53"/>
    </location>
</feature>
<evidence type="ECO:0000313" key="7">
    <source>
        <dbReference type="Proteomes" id="UP001295423"/>
    </source>
</evidence>
<evidence type="ECO:0000259" key="5">
    <source>
        <dbReference type="PROSITE" id="PS51635"/>
    </source>
</evidence>
<dbReference type="GO" id="GO:0016787">
    <property type="term" value="F:hydrolase activity"/>
    <property type="evidence" value="ECO:0007669"/>
    <property type="project" value="UniProtKB-UniRule"/>
</dbReference>
<feature type="region of interest" description="Disordered" evidence="3">
    <location>
        <begin position="72"/>
        <end position="98"/>
    </location>
</feature>
<dbReference type="Gene3D" id="3.40.1090.10">
    <property type="entry name" value="Cytosolic phospholipase A2 catalytic domain"/>
    <property type="match status" value="2"/>
</dbReference>
<keyword evidence="7" id="KW-1185">Reference proteome</keyword>
<dbReference type="AlphaFoldDB" id="A0AAD2CGU3"/>
<evidence type="ECO:0000313" key="6">
    <source>
        <dbReference type="EMBL" id="CAJ1934419.1"/>
    </source>
</evidence>